<dbReference type="GO" id="GO:0005615">
    <property type="term" value="C:extracellular space"/>
    <property type="evidence" value="ECO:0007669"/>
    <property type="project" value="TreeGrafter"/>
</dbReference>
<dbReference type="InterPro" id="IPR036056">
    <property type="entry name" value="Fibrinogen-like_C"/>
</dbReference>
<dbReference type="EnsemblMetazoa" id="ACUA020058-RA">
    <property type="protein sequence ID" value="ACUA020058-PA"/>
    <property type="gene ID" value="ACUA020058"/>
</dbReference>
<dbReference type="Gene3D" id="3.90.215.10">
    <property type="entry name" value="Gamma Fibrinogen, chain A, domain 1"/>
    <property type="match status" value="1"/>
</dbReference>
<dbReference type="AlphaFoldDB" id="A0A182MJV9"/>
<evidence type="ECO:0000256" key="1">
    <source>
        <dbReference type="SAM" id="SignalP"/>
    </source>
</evidence>
<dbReference type="CDD" id="cd00087">
    <property type="entry name" value="FReD"/>
    <property type="match status" value="1"/>
</dbReference>
<dbReference type="PANTHER" id="PTHR19143">
    <property type="entry name" value="FIBRINOGEN/TENASCIN/ANGIOPOEITIN"/>
    <property type="match status" value="1"/>
</dbReference>
<evidence type="ECO:0000259" key="2">
    <source>
        <dbReference type="PROSITE" id="PS51406"/>
    </source>
</evidence>
<proteinExistence type="predicted"/>
<dbReference type="Proteomes" id="UP000075883">
    <property type="component" value="Unassembled WGS sequence"/>
</dbReference>
<dbReference type="STRING" id="139723.A0A182MJV9"/>
<accession>A0A182MJV9</accession>
<dbReference type="InterPro" id="IPR014716">
    <property type="entry name" value="Fibrinogen_a/b/g_C_1"/>
</dbReference>
<dbReference type="SMART" id="SM00186">
    <property type="entry name" value="FBG"/>
    <property type="match status" value="1"/>
</dbReference>
<dbReference type="InterPro" id="IPR050373">
    <property type="entry name" value="Fibrinogen_C-term_domain"/>
</dbReference>
<keyword evidence="4" id="KW-1185">Reference proteome</keyword>
<dbReference type="EMBL" id="AXCM01011377">
    <property type="status" value="NOT_ANNOTATED_CDS"/>
    <property type="molecule type" value="Genomic_DNA"/>
</dbReference>
<reference evidence="3" key="2">
    <citation type="submission" date="2020-05" db="UniProtKB">
        <authorList>
            <consortium name="EnsemblMetazoa"/>
        </authorList>
    </citation>
    <scope>IDENTIFICATION</scope>
    <source>
        <strain evidence="3">A-37</strain>
    </source>
</reference>
<evidence type="ECO:0000313" key="3">
    <source>
        <dbReference type="EnsemblMetazoa" id="ACUA020058-PA"/>
    </source>
</evidence>
<name>A0A182MJV9_9DIPT</name>
<sequence length="352" mass="40382">MQTLSVLVVLLFYCNIAKVRGAQTQTVTNRQIPQTGFGFELISAKLNMFEHLIIEQQLQTEDKLTVLSGRVENLIKTVVNLAWSVHNTEQIVHQLNLYGKHLQYNATVIQRDLDLLLAGQKRLLSTHQFGEYLLQLKGCNFSSALSINDDRYQIYRSCNKIPLQQSGVYRIRPNKSFNESIKVLCDQEYDLGGWIVIQHRVNGSVDFYRKWNEYKEGFGENEGEFWLGLDHIHQLTTSVPHELVILLEDFAGNRTFARYAQFQIGSEAQKYMLTKIDGYTGTAGDSLSDLRGRAFSTHDADNDRAKENCAVTNLNGKYLRGETKEYATGMVWKTFRGFHYSLKSSKMMIRPK</sequence>
<feature type="domain" description="Fibrinogen C-terminal" evidence="2">
    <location>
        <begin position="149"/>
        <end position="352"/>
    </location>
</feature>
<reference evidence="4" key="1">
    <citation type="submission" date="2013-09" db="EMBL/GenBank/DDBJ databases">
        <title>The Genome Sequence of Anopheles culicifacies species A.</title>
        <authorList>
            <consortium name="The Broad Institute Genomics Platform"/>
            <person name="Neafsey D.E."/>
            <person name="Besansky N."/>
            <person name="Howell P."/>
            <person name="Walton C."/>
            <person name="Young S.K."/>
            <person name="Zeng Q."/>
            <person name="Gargeya S."/>
            <person name="Fitzgerald M."/>
            <person name="Haas B."/>
            <person name="Abouelleil A."/>
            <person name="Allen A.W."/>
            <person name="Alvarado L."/>
            <person name="Arachchi H.M."/>
            <person name="Berlin A.M."/>
            <person name="Chapman S.B."/>
            <person name="Gainer-Dewar J."/>
            <person name="Goldberg J."/>
            <person name="Griggs A."/>
            <person name="Gujja S."/>
            <person name="Hansen M."/>
            <person name="Howarth C."/>
            <person name="Imamovic A."/>
            <person name="Ireland A."/>
            <person name="Larimer J."/>
            <person name="McCowan C."/>
            <person name="Murphy C."/>
            <person name="Pearson M."/>
            <person name="Poon T.W."/>
            <person name="Priest M."/>
            <person name="Roberts A."/>
            <person name="Saif S."/>
            <person name="Shea T."/>
            <person name="Sisk P."/>
            <person name="Sykes S."/>
            <person name="Wortman J."/>
            <person name="Nusbaum C."/>
            <person name="Birren B."/>
        </authorList>
    </citation>
    <scope>NUCLEOTIDE SEQUENCE [LARGE SCALE GENOMIC DNA]</scope>
    <source>
        <strain evidence="4">A-37</strain>
    </source>
</reference>
<protein>
    <recommendedName>
        <fullName evidence="2">Fibrinogen C-terminal domain-containing protein</fullName>
    </recommendedName>
</protein>
<keyword evidence="1" id="KW-0732">Signal</keyword>
<organism evidence="3 4">
    <name type="scientific">Anopheles culicifacies</name>
    <dbReference type="NCBI Taxonomy" id="139723"/>
    <lineage>
        <taxon>Eukaryota</taxon>
        <taxon>Metazoa</taxon>
        <taxon>Ecdysozoa</taxon>
        <taxon>Arthropoda</taxon>
        <taxon>Hexapoda</taxon>
        <taxon>Insecta</taxon>
        <taxon>Pterygota</taxon>
        <taxon>Neoptera</taxon>
        <taxon>Endopterygota</taxon>
        <taxon>Diptera</taxon>
        <taxon>Nematocera</taxon>
        <taxon>Culicoidea</taxon>
        <taxon>Culicidae</taxon>
        <taxon>Anophelinae</taxon>
        <taxon>Anopheles</taxon>
        <taxon>culicifacies species complex</taxon>
    </lineage>
</organism>
<dbReference type="VEuPathDB" id="VectorBase:ACUA020058"/>
<dbReference type="SUPFAM" id="SSF56496">
    <property type="entry name" value="Fibrinogen C-terminal domain-like"/>
    <property type="match status" value="1"/>
</dbReference>
<dbReference type="PROSITE" id="PS51406">
    <property type="entry name" value="FIBRINOGEN_C_2"/>
    <property type="match status" value="1"/>
</dbReference>
<dbReference type="Pfam" id="PF00147">
    <property type="entry name" value="Fibrinogen_C"/>
    <property type="match status" value="1"/>
</dbReference>
<evidence type="ECO:0000313" key="4">
    <source>
        <dbReference type="Proteomes" id="UP000075883"/>
    </source>
</evidence>
<feature type="chain" id="PRO_5008128540" description="Fibrinogen C-terminal domain-containing protein" evidence="1">
    <location>
        <begin position="22"/>
        <end position="352"/>
    </location>
</feature>
<dbReference type="InterPro" id="IPR002181">
    <property type="entry name" value="Fibrinogen_a/b/g_C_dom"/>
</dbReference>
<feature type="signal peptide" evidence="1">
    <location>
        <begin position="1"/>
        <end position="21"/>
    </location>
</feature>
<dbReference type="PANTHER" id="PTHR19143:SF327">
    <property type="entry name" value="FI21813P1-RELATED"/>
    <property type="match status" value="1"/>
</dbReference>